<sequence length="115" mass="12825">MAEYGVSFAKGCSLNDALAMLEEEEDMIEHVESLTISPPENATDSQTDEDSGDEDMLTINNLPAKQLRAPVEINFHKYNTRQNISSNSSNSSNLKDDKNAPSVEEYETPSKRKKQ</sequence>
<evidence type="ECO:0000313" key="2">
    <source>
        <dbReference type="EnsemblMetazoa" id="XP_050512874.1"/>
    </source>
</evidence>
<feature type="compositionally biased region" description="Acidic residues" evidence="1">
    <location>
        <begin position="46"/>
        <end position="56"/>
    </location>
</feature>
<dbReference type="GeneID" id="126888568"/>
<protein>
    <submittedName>
        <fullName evidence="2">Uncharacterized protein</fullName>
    </submittedName>
</protein>
<dbReference type="Proteomes" id="UP001652700">
    <property type="component" value="Unplaced"/>
</dbReference>
<dbReference type="RefSeq" id="XP_050512874.1">
    <property type="nucleotide sequence ID" value="XM_050656917.1"/>
</dbReference>
<feature type="region of interest" description="Disordered" evidence="1">
    <location>
        <begin position="78"/>
        <end position="115"/>
    </location>
</feature>
<proteinExistence type="predicted"/>
<name>A0ABM5KRR0_DIAVI</name>
<organism evidence="2 3">
    <name type="scientific">Diabrotica virgifera virgifera</name>
    <name type="common">western corn rootworm</name>
    <dbReference type="NCBI Taxonomy" id="50390"/>
    <lineage>
        <taxon>Eukaryota</taxon>
        <taxon>Metazoa</taxon>
        <taxon>Ecdysozoa</taxon>
        <taxon>Arthropoda</taxon>
        <taxon>Hexapoda</taxon>
        <taxon>Insecta</taxon>
        <taxon>Pterygota</taxon>
        <taxon>Neoptera</taxon>
        <taxon>Endopterygota</taxon>
        <taxon>Coleoptera</taxon>
        <taxon>Polyphaga</taxon>
        <taxon>Cucujiformia</taxon>
        <taxon>Chrysomeloidea</taxon>
        <taxon>Chrysomelidae</taxon>
        <taxon>Galerucinae</taxon>
        <taxon>Diabroticina</taxon>
        <taxon>Diabroticites</taxon>
        <taxon>Diabrotica</taxon>
    </lineage>
</organism>
<evidence type="ECO:0000313" key="3">
    <source>
        <dbReference type="Proteomes" id="UP001652700"/>
    </source>
</evidence>
<dbReference type="EnsemblMetazoa" id="XM_050656917.1">
    <property type="protein sequence ID" value="XP_050512874.1"/>
    <property type="gene ID" value="LOC126888568"/>
</dbReference>
<feature type="compositionally biased region" description="Polar residues" evidence="1">
    <location>
        <begin position="34"/>
        <end position="45"/>
    </location>
</feature>
<evidence type="ECO:0000256" key="1">
    <source>
        <dbReference type="SAM" id="MobiDB-lite"/>
    </source>
</evidence>
<keyword evidence="3" id="KW-1185">Reference proteome</keyword>
<reference evidence="2" key="1">
    <citation type="submission" date="2025-05" db="UniProtKB">
        <authorList>
            <consortium name="EnsemblMetazoa"/>
        </authorList>
    </citation>
    <scope>IDENTIFICATION</scope>
</reference>
<accession>A0ABM5KRR0</accession>
<feature type="region of interest" description="Disordered" evidence="1">
    <location>
        <begin position="25"/>
        <end position="56"/>
    </location>
</feature>